<dbReference type="InterPro" id="IPR036390">
    <property type="entry name" value="WH_DNA-bd_sf"/>
</dbReference>
<feature type="domain" description="IclR-ED" evidence="5">
    <location>
        <begin position="92"/>
        <end position="276"/>
    </location>
</feature>
<dbReference type="Gene3D" id="3.30.450.40">
    <property type="match status" value="1"/>
</dbReference>
<keyword evidence="2" id="KW-0238">DNA-binding</keyword>
<dbReference type="InterPro" id="IPR029016">
    <property type="entry name" value="GAF-like_dom_sf"/>
</dbReference>
<evidence type="ECO:0000256" key="2">
    <source>
        <dbReference type="ARBA" id="ARBA00023125"/>
    </source>
</evidence>
<keyword evidence="3" id="KW-0804">Transcription</keyword>
<dbReference type="InterPro" id="IPR036388">
    <property type="entry name" value="WH-like_DNA-bd_sf"/>
</dbReference>
<dbReference type="PROSITE" id="PS51078">
    <property type="entry name" value="ICLR_ED"/>
    <property type="match status" value="1"/>
</dbReference>
<dbReference type="Proteomes" id="UP000295606">
    <property type="component" value="Unassembled WGS sequence"/>
</dbReference>
<accession>A0A4R5LEF2</accession>
<evidence type="ECO:0000313" key="6">
    <source>
        <dbReference type="EMBL" id="TDG06591.1"/>
    </source>
</evidence>
<dbReference type="PROSITE" id="PS51077">
    <property type="entry name" value="HTH_ICLR"/>
    <property type="match status" value="1"/>
</dbReference>
<dbReference type="GO" id="GO:0003677">
    <property type="term" value="F:DNA binding"/>
    <property type="evidence" value="ECO:0007669"/>
    <property type="project" value="UniProtKB-KW"/>
</dbReference>
<dbReference type="InterPro" id="IPR014757">
    <property type="entry name" value="Tscrpt_reg_IclR_C"/>
</dbReference>
<gene>
    <name evidence="6" type="ORF">E1N52_19890</name>
</gene>
<dbReference type="OrthoDB" id="13103at2"/>
<reference evidence="6 7" key="1">
    <citation type="submission" date="2019-03" db="EMBL/GenBank/DDBJ databases">
        <title>Paraburkholderia sp. isolated from native Mimosa gymnas in Guartela State Park, Brazil.</title>
        <authorList>
            <person name="Paulitsch F."/>
            <person name="Hungria M."/>
            <person name="Delamuta J.R.M."/>
            <person name="Ribeiro R.A."/>
            <person name="Dall'Agnol R."/>
            <person name="Silva J.S.B."/>
        </authorList>
    </citation>
    <scope>NUCLEOTIDE SEQUENCE [LARGE SCALE GENOMIC DNA]</scope>
    <source>
        <strain evidence="6 7">CNPSo 3008</strain>
    </source>
</reference>
<dbReference type="GO" id="GO:0003700">
    <property type="term" value="F:DNA-binding transcription factor activity"/>
    <property type="evidence" value="ECO:0007669"/>
    <property type="project" value="TreeGrafter"/>
</dbReference>
<dbReference type="InterPro" id="IPR005471">
    <property type="entry name" value="Tscrpt_reg_IclR_N"/>
</dbReference>
<evidence type="ECO:0000256" key="1">
    <source>
        <dbReference type="ARBA" id="ARBA00023015"/>
    </source>
</evidence>
<dbReference type="SUPFAM" id="SSF46785">
    <property type="entry name" value="Winged helix' DNA-binding domain"/>
    <property type="match status" value="1"/>
</dbReference>
<dbReference type="Gene3D" id="1.10.10.10">
    <property type="entry name" value="Winged helix-like DNA-binding domain superfamily/Winged helix DNA-binding domain"/>
    <property type="match status" value="1"/>
</dbReference>
<dbReference type="RefSeq" id="WP_133184442.1">
    <property type="nucleotide sequence ID" value="NZ_SMOD01000014.1"/>
</dbReference>
<feature type="domain" description="HTH iclR-type" evidence="4">
    <location>
        <begin position="26"/>
        <end position="91"/>
    </location>
</feature>
<organism evidence="6 7">
    <name type="scientific">Paraburkholderia guartelaensis</name>
    <dbReference type="NCBI Taxonomy" id="2546446"/>
    <lineage>
        <taxon>Bacteria</taxon>
        <taxon>Pseudomonadati</taxon>
        <taxon>Pseudomonadota</taxon>
        <taxon>Betaproteobacteria</taxon>
        <taxon>Burkholderiales</taxon>
        <taxon>Burkholderiaceae</taxon>
        <taxon>Paraburkholderia</taxon>
    </lineage>
</organism>
<dbReference type="Pfam" id="PF01614">
    <property type="entry name" value="IclR_C"/>
    <property type="match status" value="1"/>
</dbReference>
<comment type="caution">
    <text evidence="6">The sequence shown here is derived from an EMBL/GenBank/DDBJ whole genome shotgun (WGS) entry which is preliminary data.</text>
</comment>
<dbReference type="SMART" id="SM00346">
    <property type="entry name" value="HTH_ICLR"/>
    <property type="match status" value="1"/>
</dbReference>
<dbReference type="PANTHER" id="PTHR30136">
    <property type="entry name" value="HELIX-TURN-HELIX TRANSCRIPTIONAL REGULATOR, ICLR FAMILY"/>
    <property type="match status" value="1"/>
</dbReference>
<evidence type="ECO:0000256" key="3">
    <source>
        <dbReference type="ARBA" id="ARBA00023163"/>
    </source>
</evidence>
<dbReference type="GO" id="GO:0045892">
    <property type="term" value="P:negative regulation of DNA-templated transcription"/>
    <property type="evidence" value="ECO:0007669"/>
    <property type="project" value="TreeGrafter"/>
</dbReference>
<dbReference type="InterPro" id="IPR050707">
    <property type="entry name" value="HTH_MetabolicPath_Reg"/>
</dbReference>
<protein>
    <submittedName>
        <fullName evidence="6">IclR family transcriptional regulator</fullName>
    </submittedName>
</protein>
<sequence length="286" mass="30404">MTAGYRIKDEIQMTQTDQTIGERNALRSVSRALDVLETLGGSGTEGLTVAEIATAIGVSKSTAFELLQTLLARNYVTDVRLGSSRRYRLGFALVHLGDRAAADVGISQLAMPVLRELTDTTGLTSRLAVLDENGYAVAINRVEAPGIVRIASALGQRELPHCSALGKSLLALLPPARVVKLLAHTGMPRRTEYTCLTPAELMKDLILVAERGYAFDDEEDNLGVVCVGAAITNREGEGVAAISVTTLKNGLDDDDLHALGRTLRSHAERISRMLGAQVGPQSGAAS</sequence>
<dbReference type="AlphaFoldDB" id="A0A4R5LEF2"/>
<keyword evidence="1" id="KW-0805">Transcription regulation</keyword>
<evidence type="ECO:0000313" key="7">
    <source>
        <dbReference type="Proteomes" id="UP000295606"/>
    </source>
</evidence>
<dbReference type="Pfam" id="PF09339">
    <property type="entry name" value="HTH_IclR"/>
    <property type="match status" value="1"/>
</dbReference>
<evidence type="ECO:0000259" key="4">
    <source>
        <dbReference type="PROSITE" id="PS51077"/>
    </source>
</evidence>
<dbReference type="EMBL" id="SMOD01000014">
    <property type="protein sequence ID" value="TDG06591.1"/>
    <property type="molecule type" value="Genomic_DNA"/>
</dbReference>
<proteinExistence type="predicted"/>
<evidence type="ECO:0000259" key="5">
    <source>
        <dbReference type="PROSITE" id="PS51078"/>
    </source>
</evidence>
<name>A0A4R5LEF2_9BURK</name>
<dbReference type="PANTHER" id="PTHR30136:SF24">
    <property type="entry name" value="HTH-TYPE TRANSCRIPTIONAL REPRESSOR ALLR"/>
    <property type="match status" value="1"/>
</dbReference>
<dbReference type="SUPFAM" id="SSF55781">
    <property type="entry name" value="GAF domain-like"/>
    <property type="match status" value="1"/>
</dbReference>